<keyword evidence="2" id="KW-1185">Reference proteome</keyword>
<evidence type="ECO:0000313" key="1">
    <source>
        <dbReference type="EMBL" id="KAH9371938.1"/>
    </source>
</evidence>
<reference evidence="1 2" key="1">
    <citation type="journal article" date="2020" name="Cell">
        <title>Large-Scale Comparative Analyses of Tick Genomes Elucidate Their Genetic Diversity and Vector Capacities.</title>
        <authorList>
            <consortium name="Tick Genome and Microbiome Consortium (TIGMIC)"/>
            <person name="Jia N."/>
            <person name="Wang J."/>
            <person name="Shi W."/>
            <person name="Du L."/>
            <person name="Sun Y."/>
            <person name="Zhan W."/>
            <person name="Jiang J.F."/>
            <person name="Wang Q."/>
            <person name="Zhang B."/>
            <person name="Ji P."/>
            <person name="Bell-Sakyi L."/>
            <person name="Cui X.M."/>
            <person name="Yuan T.T."/>
            <person name="Jiang B.G."/>
            <person name="Yang W.F."/>
            <person name="Lam T.T."/>
            <person name="Chang Q.C."/>
            <person name="Ding S.J."/>
            <person name="Wang X.J."/>
            <person name="Zhu J.G."/>
            <person name="Ruan X.D."/>
            <person name="Zhao L."/>
            <person name="Wei J.T."/>
            <person name="Ye R.Z."/>
            <person name="Que T.C."/>
            <person name="Du C.H."/>
            <person name="Zhou Y.H."/>
            <person name="Cheng J.X."/>
            <person name="Dai P.F."/>
            <person name="Guo W.B."/>
            <person name="Han X.H."/>
            <person name="Huang E.J."/>
            <person name="Li L.F."/>
            <person name="Wei W."/>
            <person name="Gao Y.C."/>
            <person name="Liu J.Z."/>
            <person name="Shao H.Z."/>
            <person name="Wang X."/>
            <person name="Wang C.C."/>
            <person name="Yang T.C."/>
            <person name="Huo Q.B."/>
            <person name="Li W."/>
            <person name="Chen H.Y."/>
            <person name="Chen S.E."/>
            <person name="Zhou L.G."/>
            <person name="Ni X.B."/>
            <person name="Tian J.H."/>
            <person name="Sheng Y."/>
            <person name="Liu T."/>
            <person name="Pan Y.S."/>
            <person name="Xia L.Y."/>
            <person name="Li J."/>
            <person name="Zhao F."/>
            <person name="Cao W.C."/>
        </authorList>
    </citation>
    <scope>NUCLEOTIDE SEQUENCE [LARGE SCALE GENOMIC DNA]</scope>
    <source>
        <strain evidence="1">HaeL-2018</strain>
    </source>
</reference>
<proteinExistence type="predicted"/>
<dbReference type="EMBL" id="JABSTR010000005">
    <property type="protein sequence ID" value="KAH9371938.1"/>
    <property type="molecule type" value="Genomic_DNA"/>
</dbReference>
<protein>
    <submittedName>
        <fullName evidence="1">Uncharacterized protein</fullName>
    </submittedName>
</protein>
<name>A0A9J6G8Z6_HAELO</name>
<accession>A0A9J6G8Z6</accession>
<dbReference type="Proteomes" id="UP000821853">
    <property type="component" value="Chromosome 3"/>
</dbReference>
<gene>
    <name evidence="1" type="ORF">HPB48_008017</name>
</gene>
<sequence>MAAQVSAIEARDEAIYLNNLQNITIVSTPVRERADKYAAVHCIDIPCTSYAGYMTYMDPTERDMVILVRKKVADITHVTWSGVQRSFRTPAANKEAQLPHH</sequence>
<organism evidence="1 2">
    <name type="scientific">Haemaphysalis longicornis</name>
    <name type="common">Bush tick</name>
    <dbReference type="NCBI Taxonomy" id="44386"/>
    <lineage>
        <taxon>Eukaryota</taxon>
        <taxon>Metazoa</taxon>
        <taxon>Ecdysozoa</taxon>
        <taxon>Arthropoda</taxon>
        <taxon>Chelicerata</taxon>
        <taxon>Arachnida</taxon>
        <taxon>Acari</taxon>
        <taxon>Parasitiformes</taxon>
        <taxon>Ixodida</taxon>
        <taxon>Ixodoidea</taxon>
        <taxon>Ixodidae</taxon>
        <taxon>Haemaphysalinae</taxon>
        <taxon>Haemaphysalis</taxon>
    </lineage>
</organism>
<dbReference type="AlphaFoldDB" id="A0A9J6G8Z6"/>
<comment type="caution">
    <text evidence="1">The sequence shown here is derived from an EMBL/GenBank/DDBJ whole genome shotgun (WGS) entry which is preliminary data.</text>
</comment>
<evidence type="ECO:0000313" key="2">
    <source>
        <dbReference type="Proteomes" id="UP000821853"/>
    </source>
</evidence>
<dbReference type="VEuPathDB" id="VectorBase:HLOH_061601"/>